<organism evidence="1 2">
    <name type="scientific">Pyrobaculum calidifontis (strain DSM 21063 / JCM 11548 / VA1)</name>
    <dbReference type="NCBI Taxonomy" id="410359"/>
    <lineage>
        <taxon>Archaea</taxon>
        <taxon>Thermoproteota</taxon>
        <taxon>Thermoprotei</taxon>
        <taxon>Thermoproteales</taxon>
        <taxon>Thermoproteaceae</taxon>
        <taxon>Pyrobaculum</taxon>
    </lineage>
</organism>
<gene>
    <name evidence="1" type="ordered locus">Pcal_1789</name>
</gene>
<dbReference type="InterPro" id="IPR022285">
    <property type="entry name" value="CHP03879_regulat_dom_put"/>
</dbReference>
<sequence>MSEVPLKPVGREDIRKLESALLVMSLFDREVLEAIKNPAERVTWVDSLYTAAAALARERAGLPASKIAEELGVTEATVRRHLKGETKAGQVVLKVYERLAKEGFKVELPPELAGADKCRELVEKIRKHVEEIQNLLSSWS</sequence>
<dbReference type="Pfam" id="PF13384">
    <property type="entry name" value="HTH_23"/>
    <property type="match status" value="1"/>
</dbReference>
<accession>A3MX39</accession>
<evidence type="ECO:0000313" key="2">
    <source>
        <dbReference type="Proteomes" id="UP000001431"/>
    </source>
</evidence>
<dbReference type="OrthoDB" id="26894at2157"/>
<protein>
    <submittedName>
        <fullName evidence="1">Uncharacterized protein</fullName>
    </submittedName>
</protein>
<dbReference type="AlphaFoldDB" id="A3MX39"/>
<dbReference type="NCBIfam" id="TIGR03879">
    <property type="entry name" value="near_KaiC_dom"/>
    <property type="match status" value="1"/>
</dbReference>
<dbReference type="EMBL" id="CP000561">
    <property type="protein sequence ID" value="ABO09206.1"/>
    <property type="molecule type" value="Genomic_DNA"/>
</dbReference>
<dbReference type="PANTHER" id="PTHR40727:SF1">
    <property type="entry name" value="BACTERIO-OPSIN ACTIVATOR"/>
    <property type="match status" value="1"/>
</dbReference>
<dbReference type="STRING" id="410359.Pcal_1789"/>
<evidence type="ECO:0000313" key="1">
    <source>
        <dbReference type="EMBL" id="ABO09206.1"/>
    </source>
</evidence>
<dbReference type="KEGG" id="pcl:Pcal_1789"/>
<dbReference type="HOGENOM" id="CLU_109226_0_0_2"/>
<dbReference type="RefSeq" id="WP_011850465.1">
    <property type="nucleotide sequence ID" value="NC_009073.1"/>
</dbReference>
<reference evidence="1" key="1">
    <citation type="submission" date="2007-02" db="EMBL/GenBank/DDBJ databases">
        <title>Complete sequence of Pyrobaculum calidifontis JCM 11548.</title>
        <authorList>
            <consortium name="US DOE Joint Genome Institute"/>
            <person name="Copeland A."/>
            <person name="Lucas S."/>
            <person name="Lapidus A."/>
            <person name="Barry K."/>
            <person name="Glavina del Rio T."/>
            <person name="Dalin E."/>
            <person name="Tice H."/>
            <person name="Pitluck S."/>
            <person name="Chain P."/>
            <person name="Malfatti S."/>
            <person name="Shin M."/>
            <person name="Vergez L."/>
            <person name="Schmutz J."/>
            <person name="Larimer F."/>
            <person name="Land M."/>
            <person name="Hauser L."/>
            <person name="Kyrpides N."/>
            <person name="Mikhailova N."/>
            <person name="Cozen A.E."/>
            <person name="Fitz-Gibbon S.T."/>
            <person name="House C.H."/>
            <person name="Saltikov C."/>
            <person name="Lowe T.M."/>
            <person name="Richardson P."/>
        </authorList>
    </citation>
    <scope>NUCLEOTIDE SEQUENCE [LARGE SCALE GENOMIC DNA]</scope>
    <source>
        <strain evidence="1">JCM 11548</strain>
    </source>
</reference>
<dbReference type="GeneID" id="4908968"/>
<dbReference type="Proteomes" id="UP000001431">
    <property type="component" value="Chromosome"/>
</dbReference>
<keyword evidence="2" id="KW-1185">Reference proteome</keyword>
<dbReference type="PANTHER" id="PTHR40727">
    <property type="entry name" value="TRANSCRIPTION REGULATOR, ENCODED NEXT TO RECA SUPERFAMILY ATPASE-RELATED"/>
    <property type="match status" value="1"/>
</dbReference>
<dbReference type="eggNOG" id="arCOG00921">
    <property type="taxonomic scope" value="Archaea"/>
</dbReference>
<proteinExistence type="predicted"/>
<name>A3MX39_PYRCJ</name>